<gene>
    <name evidence="1" type="ORF">ACX27_21900</name>
</gene>
<dbReference type="EMBL" id="CP012036">
    <property type="protein sequence ID" value="ALF54878.1"/>
    <property type="molecule type" value="Genomic_DNA"/>
</dbReference>
<dbReference type="STRING" id="224013.ACX27_21900"/>
<proteinExistence type="predicted"/>
<sequence length="77" mass="8853">MQEFKVRALQHLYLIKNYLNVTISEKLTPVAIAQKLLNKVDLRLSRMWGGWGRGVSGRVCISLLRLMMDGMRFSRSG</sequence>
<evidence type="ECO:0000313" key="2">
    <source>
        <dbReference type="Proteomes" id="UP000062645"/>
    </source>
</evidence>
<reference evidence="2" key="1">
    <citation type="submission" date="2015-07" db="EMBL/GenBank/DDBJ databases">
        <title>Genome Of Nitrogen-Fixing Cyanobacterium Nostoc piscinale CENA21 From Solimoes/Amazon River Floodplain Sediments And Comparative Genomics To Uncover Biosynthetic Natural Products Potential.</title>
        <authorList>
            <person name="Leao T.F."/>
            <person name="Leao P.N."/>
            <person name="Guimaraes P.I."/>
            <person name="de Melo A.G.C."/>
            <person name="Ramos R.T.J."/>
            <person name="Silva A."/>
            <person name="Fiore M.F."/>
            <person name="Schneider M.P.C."/>
        </authorList>
    </citation>
    <scope>NUCLEOTIDE SEQUENCE [LARGE SCALE GENOMIC DNA]</scope>
    <source>
        <strain evidence="2">CENA21</strain>
    </source>
</reference>
<evidence type="ECO:0000313" key="1">
    <source>
        <dbReference type="EMBL" id="ALF54878.1"/>
    </source>
</evidence>
<reference evidence="1 2" key="2">
    <citation type="journal article" date="2016" name="Genome Announc.">
        <title>Draft Genome Sequence of the N2-Fixing Cyanobacterium Nostoc piscinale CENA21, Isolated from the Brazilian Amazon Floodplain.</title>
        <authorList>
            <person name="Leao T."/>
            <person name="Guimaraes P.I."/>
            <person name="de Melo A.G."/>
            <person name="Ramos R.T."/>
            <person name="Leao P.N."/>
            <person name="Silva A."/>
            <person name="Fiore M.F."/>
            <person name="Schneider M.P."/>
        </authorList>
    </citation>
    <scope>NUCLEOTIDE SEQUENCE [LARGE SCALE GENOMIC DNA]</scope>
    <source>
        <strain evidence="1 2">CENA21</strain>
    </source>
</reference>
<protein>
    <submittedName>
        <fullName evidence="1">Uncharacterized protein</fullName>
    </submittedName>
</protein>
<dbReference type="AlphaFoldDB" id="A0A0M4STX8"/>
<dbReference type="KEGG" id="npz:ACX27_21900"/>
<dbReference type="PATRIC" id="fig|224013.5.peg.5252"/>
<name>A0A0M4STX8_9NOSO</name>
<dbReference type="Proteomes" id="UP000062645">
    <property type="component" value="Chromosome"/>
</dbReference>
<organism evidence="1 2">
    <name type="scientific">Nostoc piscinale CENA21</name>
    <dbReference type="NCBI Taxonomy" id="224013"/>
    <lineage>
        <taxon>Bacteria</taxon>
        <taxon>Bacillati</taxon>
        <taxon>Cyanobacteriota</taxon>
        <taxon>Cyanophyceae</taxon>
        <taxon>Nostocales</taxon>
        <taxon>Nostocaceae</taxon>
        <taxon>Nostoc</taxon>
    </lineage>
</organism>
<accession>A0A0M4STX8</accession>
<keyword evidence="2" id="KW-1185">Reference proteome</keyword>